<evidence type="ECO:0000256" key="4">
    <source>
        <dbReference type="ARBA" id="ARBA00022475"/>
    </source>
</evidence>
<evidence type="ECO:0000256" key="9">
    <source>
        <dbReference type="ARBA" id="ARBA00022989"/>
    </source>
</evidence>
<dbReference type="Proteomes" id="UP000007752">
    <property type="component" value="Chromosome 4"/>
</dbReference>
<keyword evidence="7" id="KW-0547">Nucleotide-binding</keyword>
<comment type="similarity">
    <text evidence="2">In the N-terminal section; belongs to the leguminous lectin family.</text>
</comment>
<dbReference type="GO" id="GO:0002229">
    <property type="term" value="P:defense response to oomycetes"/>
    <property type="evidence" value="ECO:0007669"/>
    <property type="project" value="UniProtKB-ARBA"/>
</dbReference>
<keyword evidence="5" id="KW-0812">Transmembrane</keyword>
<gene>
    <name evidence="14" type="ORF">OsJ_13672</name>
</gene>
<reference evidence="14" key="1">
    <citation type="journal article" date="2005" name="PLoS Biol.">
        <title>The genomes of Oryza sativa: a history of duplications.</title>
        <authorList>
            <person name="Yu J."/>
            <person name="Wang J."/>
            <person name="Lin W."/>
            <person name="Li S."/>
            <person name="Li H."/>
            <person name="Zhou J."/>
            <person name="Ni P."/>
            <person name="Dong W."/>
            <person name="Hu S."/>
            <person name="Zeng C."/>
            <person name="Zhang J."/>
            <person name="Zhang Y."/>
            <person name="Li R."/>
            <person name="Xu Z."/>
            <person name="Li S."/>
            <person name="Li X."/>
            <person name="Zheng H."/>
            <person name="Cong L."/>
            <person name="Lin L."/>
            <person name="Yin J."/>
            <person name="Geng J."/>
            <person name="Li G."/>
            <person name="Shi J."/>
            <person name="Liu J."/>
            <person name="Lv H."/>
            <person name="Li J."/>
            <person name="Wang J."/>
            <person name="Deng Y."/>
            <person name="Ran L."/>
            <person name="Shi X."/>
            <person name="Wang X."/>
            <person name="Wu Q."/>
            <person name="Li C."/>
            <person name="Ren X."/>
            <person name="Wang J."/>
            <person name="Wang X."/>
            <person name="Li D."/>
            <person name="Liu D."/>
            <person name="Zhang X."/>
            <person name="Ji Z."/>
            <person name="Zhao W."/>
            <person name="Sun Y."/>
            <person name="Zhang Z."/>
            <person name="Bao J."/>
            <person name="Han Y."/>
            <person name="Dong L."/>
            <person name="Ji J."/>
            <person name="Chen P."/>
            <person name="Wu S."/>
            <person name="Liu J."/>
            <person name="Xiao Y."/>
            <person name="Bu D."/>
            <person name="Tan J."/>
            <person name="Yang L."/>
            <person name="Ye C."/>
            <person name="Zhang J."/>
            <person name="Xu J."/>
            <person name="Zhou Y."/>
            <person name="Yu Y."/>
            <person name="Zhang B."/>
            <person name="Zhuang S."/>
            <person name="Wei H."/>
            <person name="Liu B."/>
            <person name="Lei M."/>
            <person name="Yu H."/>
            <person name="Li Y."/>
            <person name="Xu H."/>
            <person name="Wei S."/>
            <person name="He X."/>
            <person name="Fang L."/>
            <person name="Zhang Z."/>
            <person name="Zhang Y."/>
            <person name="Huang X."/>
            <person name="Su Z."/>
            <person name="Tong W."/>
            <person name="Li J."/>
            <person name="Tong Z."/>
            <person name="Li S."/>
            <person name="Ye J."/>
            <person name="Wang L."/>
            <person name="Fang L."/>
            <person name="Lei T."/>
            <person name="Chen C."/>
            <person name="Chen H."/>
            <person name="Xu Z."/>
            <person name="Li H."/>
            <person name="Huang H."/>
            <person name="Zhang F."/>
            <person name="Xu H."/>
            <person name="Li N."/>
            <person name="Zhao C."/>
            <person name="Li S."/>
            <person name="Dong L."/>
            <person name="Huang Y."/>
            <person name="Li L."/>
            <person name="Xi Y."/>
            <person name="Qi Q."/>
            <person name="Li W."/>
            <person name="Zhang B."/>
            <person name="Hu W."/>
            <person name="Zhang Y."/>
            <person name="Tian X."/>
            <person name="Jiao Y."/>
            <person name="Liang X."/>
            <person name="Jin J."/>
            <person name="Gao L."/>
            <person name="Zheng W."/>
            <person name="Hao B."/>
            <person name="Liu S."/>
            <person name="Wang W."/>
            <person name="Yuan L."/>
            <person name="Cao M."/>
            <person name="McDermott J."/>
            <person name="Samudrala R."/>
            <person name="Wang J."/>
            <person name="Wong G.K."/>
            <person name="Yang H."/>
        </authorList>
    </citation>
    <scope>NUCLEOTIDE SEQUENCE [LARGE SCALE GENOMIC DNA]</scope>
</reference>
<evidence type="ECO:0000256" key="2">
    <source>
        <dbReference type="ARBA" id="ARBA00008536"/>
    </source>
</evidence>
<keyword evidence="10" id="KW-0472">Membrane</keyword>
<dbReference type="SUPFAM" id="SSF56112">
    <property type="entry name" value="Protein kinase-like (PK-like)"/>
    <property type="match status" value="1"/>
</dbReference>
<keyword evidence="8" id="KW-0067">ATP-binding</keyword>
<keyword evidence="9" id="KW-1133">Transmembrane helix</keyword>
<comment type="subcellular location">
    <subcellularLocation>
        <location evidence="1">Cell membrane</location>
        <topology evidence="1">Single-pass type I membrane protein</topology>
    </subcellularLocation>
</comment>
<keyword evidence="4" id="KW-1003">Cell membrane</keyword>
<protein>
    <recommendedName>
        <fullName evidence="13">Protein kinase domain-containing protein</fullName>
    </recommendedName>
</protein>
<reference evidence="14" key="2">
    <citation type="submission" date="2008-12" db="EMBL/GenBank/DDBJ databases">
        <title>Improved gene annotation of the rice (Oryza sativa) genomes.</title>
        <authorList>
            <person name="Wang J."/>
            <person name="Li R."/>
            <person name="Fan W."/>
            <person name="Huang Q."/>
            <person name="Zhang J."/>
            <person name="Zhou Y."/>
            <person name="Hu Y."/>
            <person name="Zi S."/>
            <person name="Li J."/>
            <person name="Ni P."/>
            <person name="Zheng H."/>
            <person name="Zhang Y."/>
            <person name="Zhao M."/>
            <person name="Hao Q."/>
            <person name="McDermott J."/>
            <person name="Samudrala R."/>
            <person name="Kristiansen K."/>
            <person name="Wong G.K.-S."/>
        </authorList>
    </citation>
    <scope>NUCLEOTIDE SEQUENCE</scope>
</reference>
<keyword evidence="6" id="KW-0732">Signal</keyword>
<sequence>MSRYKIAKDIGSGLLYLHHECDPHILHRDIKPCNVLLDENFNAKLADFGLSRMANQDNATLLTTAIGSEGYLDPQCLKHGKVPFKRSSDVYSFGIALLEIACARRHREQIWDLYRSGGNVVEAADTRLTMGGGLDMREIERVIVLGLWCSALQTQHRPSMRQAMDVLERDGPLPDLNSLIVVNTTLASTTEEDASSAPAAGNRYDCDEAPLLIPG</sequence>
<dbReference type="GO" id="GO:0005524">
    <property type="term" value="F:ATP binding"/>
    <property type="evidence" value="ECO:0007669"/>
    <property type="project" value="UniProtKB-KW"/>
</dbReference>
<keyword evidence="12" id="KW-0325">Glycoprotein</keyword>
<evidence type="ECO:0000259" key="13">
    <source>
        <dbReference type="PROSITE" id="PS50011"/>
    </source>
</evidence>
<evidence type="ECO:0000256" key="12">
    <source>
        <dbReference type="ARBA" id="ARBA00023180"/>
    </source>
</evidence>
<dbReference type="FunFam" id="1.10.510.10:FF:000240">
    <property type="entry name" value="Lectin-domain containing receptor kinase A4.3"/>
    <property type="match status" value="1"/>
</dbReference>
<dbReference type="Gene3D" id="1.10.510.10">
    <property type="entry name" value="Transferase(Phosphotransferase) domain 1"/>
    <property type="match status" value="1"/>
</dbReference>
<evidence type="ECO:0000256" key="11">
    <source>
        <dbReference type="ARBA" id="ARBA00023170"/>
    </source>
</evidence>
<accession>A3AQK9</accession>
<dbReference type="SMART" id="SM00220">
    <property type="entry name" value="S_TKc"/>
    <property type="match status" value="1"/>
</dbReference>
<organism evidence="14">
    <name type="scientific">Oryza sativa subsp. japonica</name>
    <name type="common">Rice</name>
    <dbReference type="NCBI Taxonomy" id="39947"/>
    <lineage>
        <taxon>Eukaryota</taxon>
        <taxon>Viridiplantae</taxon>
        <taxon>Streptophyta</taxon>
        <taxon>Embryophyta</taxon>
        <taxon>Tracheophyta</taxon>
        <taxon>Spermatophyta</taxon>
        <taxon>Magnoliopsida</taxon>
        <taxon>Liliopsida</taxon>
        <taxon>Poales</taxon>
        <taxon>Poaceae</taxon>
        <taxon>BOP clade</taxon>
        <taxon>Oryzoideae</taxon>
        <taxon>Oryzeae</taxon>
        <taxon>Oryzinae</taxon>
        <taxon>Oryza</taxon>
        <taxon>Oryza sativa</taxon>
    </lineage>
</organism>
<evidence type="ECO:0000256" key="5">
    <source>
        <dbReference type="ARBA" id="ARBA00022692"/>
    </source>
</evidence>
<dbReference type="EMBL" id="CM000141">
    <property type="protein sequence ID" value="EAZ29598.1"/>
    <property type="molecule type" value="Genomic_DNA"/>
</dbReference>
<dbReference type="PROSITE" id="PS00108">
    <property type="entry name" value="PROTEIN_KINASE_ST"/>
    <property type="match status" value="1"/>
</dbReference>
<dbReference type="PROSITE" id="PS50011">
    <property type="entry name" value="PROTEIN_KINASE_DOM"/>
    <property type="match status" value="1"/>
</dbReference>
<evidence type="ECO:0000256" key="8">
    <source>
        <dbReference type="ARBA" id="ARBA00022840"/>
    </source>
</evidence>
<evidence type="ECO:0000256" key="6">
    <source>
        <dbReference type="ARBA" id="ARBA00022729"/>
    </source>
</evidence>
<evidence type="ECO:0000256" key="10">
    <source>
        <dbReference type="ARBA" id="ARBA00023136"/>
    </source>
</evidence>
<evidence type="ECO:0000256" key="7">
    <source>
        <dbReference type="ARBA" id="ARBA00022741"/>
    </source>
</evidence>
<dbReference type="Pfam" id="PF00069">
    <property type="entry name" value="Pkinase"/>
    <property type="match status" value="1"/>
</dbReference>
<keyword evidence="11" id="KW-0675">Receptor</keyword>
<name>A3AQK9_ORYSJ</name>
<dbReference type="HOGENOM" id="CLU_000288_21_4_1"/>
<dbReference type="InterPro" id="IPR011009">
    <property type="entry name" value="Kinase-like_dom_sf"/>
</dbReference>
<evidence type="ECO:0000313" key="14">
    <source>
        <dbReference type="EMBL" id="EAZ29598.1"/>
    </source>
</evidence>
<dbReference type="InterPro" id="IPR000719">
    <property type="entry name" value="Prot_kinase_dom"/>
</dbReference>
<evidence type="ECO:0000256" key="1">
    <source>
        <dbReference type="ARBA" id="ARBA00004251"/>
    </source>
</evidence>
<dbReference type="InterPro" id="IPR008271">
    <property type="entry name" value="Ser/Thr_kinase_AS"/>
</dbReference>
<comment type="similarity">
    <text evidence="3">In the C-terminal section; belongs to the protein kinase superfamily. Ser/Thr protein kinase family.</text>
</comment>
<proteinExistence type="inferred from homology"/>
<dbReference type="PANTHER" id="PTHR27007">
    <property type="match status" value="1"/>
</dbReference>
<dbReference type="InterPro" id="IPR050528">
    <property type="entry name" value="L-type_Lectin-RKs"/>
</dbReference>
<dbReference type="GO" id="GO:0005886">
    <property type="term" value="C:plasma membrane"/>
    <property type="evidence" value="ECO:0007669"/>
    <property type="project" value="UniProtKB-SubCell"/>
</dbReference>
<evidence type="ECO:0000256" key="3">
    <source>
        <dbReference type="ARBA" id="ARBA00010217"/>
    </source>
</evidence>
<dbReference type="GO" id="GO:0004672">
    <property type="term" value="F:protein kinase activity"/>
    <property type="evidence" value="ECO:0007669"/>
    <property type="project" value="InterPro"/>
</dbReference>
<feature type="domain" description="Protein kinase" evidence="13">
    <location>
        <begin position="1"/>
        <end position="176"/>
    </location>
</feature>
<dbReference type="AlphaFoldDB" id="A3AQK9"/>